<dbReference type="PROSITE" id="PS50920">
    <property type="entry name" value="SOLCAR"/>
    <property type="match status" value="3"/>
</dbReference>
<feature type="repeat" description="Solcar" evidence="10">
    <location>
        <begin position="257"/>
        <end position="339"/>
    </location>
</feature>
<evidence type="ECO:0000256" key="4">
    <source>
        <dbReference type="ARBA" id="ARBA00022692"/>
    </source>
</evidence>
<dbReference type="Proteomes" id="UP000286921">
    <property type="component" value="Unassembled WGS sequence"/>
</dbReference>
<dbReference type="PANTHER" id="PTHR45788">
    <property type="entry name" value="SUCCINATE/FUMARATE MITOCHONDRIAL TRANSPORTER-RELATED"/>
    <property type="match status" value="1"/>
</dbReference>
<organism evidence="12 13">
    <name type="scientific">Aspergillus awamori</name>
    <name type="common">Black koji mold</name>
    <dbReference type="NCBI Taxonomy" id="105351"/>
    <lineage>
        <taxon>Eukaryota</taxon>
        <taxon>Fungi</taxon>
        <taxon>Dikarya</taxon>
        <taxon>Ascomycota</taxon>
        <taxon>Pezizomycotina</taxon>
        <taxon>Eurotiomycetes</taxon>
        <taxon>Eurotiomycetidae</taxon>
        <taxon>Eurotiales</taxon>
        <taxon>Aspergillaceae</taxon>
        <taxon>Aspergillus</taxon>
    </lineage>
</organism>
<comment type="subcellular location">
    <subcellularLocation>
        <location evidence="1">Mitochondrion membrane</location>
        <topology evidence="1">Multi-pass membrane protein</topology>
    </subcellularLocation>
</comment>
<gene>
    <name evidence="12" type="ORF">AAWM_04725</name>
</gene>
<dbReference type="GO" id="GO:0006843">
    <property type="term" value="P:mitochondrial citrate transmembrane transport"/>
    <property type="evidence" value="ECO:0007669"/>
    <property type="project" value="TreeGrafter"/>
</dbReference>
<reference evidence="12 13" key="1">
    <citation type="submission" date="2016-09" db="EMBL/GenBank/DDBJ databases">
        <title>Aspergillus awamori IFM 58123T.</title>
        <authorList>
            <person name="Kusuya Y."/>
            <person name="Shimizu M."/>
            <person name="Takahashi H."/>
            <person name="Yaguchi T."/>
        </authorList>
    </citation>
    <scope>NUCLEOTIDE SEQUENCE [LARGE SCALE GENOMIC DNA]</scope>
    <source>
        <strain evidence="12 13">IFM 58123</strain>
    </source>
</reference>
<dbReference type="InterPro" id="IPR023395">
    <property type="entry name" value="MCP_dom_sf"/>
</dbReference>
<evidence type="ECO:0000256" key="10">
    <source>
        <dbReference type="PROSITE-ProRule" id="PRU00282"/>
    </source>
</evidence>
<dbReference type="EMBL" id="BDHI01000014">
    <property type="protein sequence ID" value="GCB21840.1"/>
    <property type="molecule type" value="Genomic_DNA"/>
</dbReference>
<dbReference type="PANTHER" id="PTHR45788:SF3">
    <property type="entry name" value="TRICARBOXYLATE TRANSPORT PROTEIN"/>
    <property type="match status" value="1"/>
</dbReference>
<dbReference type="Pfam" id="PF00153">
    <property type="entry name" value="Mito_carr"/>
    <property type="match status" value="3"/>
</dbReference>
<evidence type="ECO:0000256" key="3">
    <source>
        <dbReference type="ARBA" id="ARBA00022448"/>
    </source>
</evidence>
<dbReference type="SUPFAM" id="SSF103506">
    <property type="entry name" value="Mitochondrial carrier"/>
    <property type="match status" value="1"/>
</dbReference>
<dbReference type="InterPro" id="IPR018108">
    <property type="entry name" value="MCP_transmembrane"/>
</dbReference>
<evidence type="ECO:0000256" key="2">
    <source>
        <dbReference type="ARBA" id="ARBA00006375"/>
    </source>
</evidence>
<keyword evidence="7" id="KW-1133">Transmembrane helix</keyword>
<protein>
    <submittedName>
        <fullName evidence="12">Tricarboxylate transport protein</fullName>
    </submittedName>
</protein>
<accession>A0A401KRD7</accession>
<keyword evidence="6" id="KW-0999">Mitochondrion inner membrane</keyword>
<keyword evidence="8" id="KW-0496">Mitochondrion</keyword>
<dbReference type="AlphaFoldDB" id="A0A401KRD7"/>
<sequence length="347" mass="37056">MEDIPGFARKDGTRGNLSSVGKSRSLLVEIGRLDHSTAYTVALSQLSIIIMATLASSTKPQKVGSPPFNDWEGPGGVAGGVEAASTYPFEYAKTRVQLLRTSKSTPSNPLRLIFTVAQQEGVGALYTGCSTLIIGTTAKAAVRFVSYDTIKNSLSDGRGSLSPARGIVAGVVAGATESVLAVTPTERIKTALIDDAKNARQFRSSLHATQVLVRTHGLRELYRGLVSTTLKQSATSAVRMGTYNILKESFKAHDIPPTLFTTFCMGALAGVVTVYATQPFDTIKTRAQGVQGAGLVEAIRNIQSDYGVRGFWKGSSMRLGRLLLSGGIVFSVYEKMTYLLHPSARVE</sequence>
<comment type="similarity">
    <text evidence="2 11">Belongs to the mitochondrial carrier (TC 2.A.29) family.</text>
</comment>
<evidence type="ECO:0000256" key="6">
    <source>
        <dbReference type="ARBA" id="ARBA00022792"/>
    </source>
</evidence>
<evidence type="ECO:0000313" key="13">
    <source>
        <dbReference type="Proteomes" id="UP000286921"/>
    </source>
</evidence>
<evidence type="ECO:0000256" key="9">
    <source>
        <dbReference type="ARBA" id="ARBA00023136"/>
    </source>
</evidence>
<feature type="repeat" description="Solcar" evidence="10">
    <location>
        <begin position="66"/>
        <end position="153"/>
    </location>
</feature>
<evidence type="ECO:0000256" key="8">
    <source>
        <dbReference type="ARBA" id="ARBA00023128"/>
    </source>
</evidence>
<dbReference type="GO" id="GO:0031966">
    <property type="term" value="C:mitochondrial membrane"/>
    <property type="evidence" value="ECO:0007669"/>
    <property type="project" value="UniProtKB-SubCell"/>
</dbReference>
<dbReference type="STRING" id="105351.A0A401KRD7"/>
<dbReference type="Gene3D" id="1.50.40.10">
    <property type="entry name" value="Mitochondrial carrier domain"/>
    <property type="match status" value="1"/>
</dbReference>
<name>A0A401KRD7_ASPAW</name>
<keyword evidence="9 10" id="KW-0472">Membrane</keyword>
<keyword evidence="4 10" id="KW-0812">Transmembrane</keyword>
<feature type="repeat" description="Solcar" evidence="10">
    <location>
        <begin position="161"/>
        <end position="249"/>
    </location>
</feature>
<dbReference type="GO" id="GO:0071913">
    <property type="term" value="F:citrate secondary active transmembrane transporter activity"/>
    <property type="evidence" value="ECO:0007669"/>
    <property type="project" value="TreeGrafter"/>
</dbReference>
<comment type="caution">
    <text evidence="12">The sequence shown here is derived from an EMBL/GenBank/DDBJ whole genome shotgun (WGS) entry which is preliminary data.</text>
</comment>
<dbReference type="InterPro" id="IPR049563">
    <property type="entry name" value="TXTP-like"/>
</dbReference>
<proteinExistence type="inferred from homology"/>
<keyword evidence="3 11" id="KW-0813">Transport</keyword>
<evidence type="ECO:0000256" key="11">
    <source>
        <dbReference type="RuleBase" id="RU000488"/>
    </source>
</evidence>
<keyword evidence="13" id="KW-1185">Reference proteome</keyword>
<evidence type="ECO:0000256" key="7">
    <source>
        <dbReference type="ARBA" id="ARBA00022989"/>
    </source>
</evidence>
<evidence type="ECO:0000256" key="1">
    <source>
        <dbReference type="ARBA" id="ARBA00004225"/>
    </source>
</evidence>
<keyword evidence="5" id="KW-0677">Repeat</keyword>
<evidence type="ECO:0000256" key="5">
    <source>
        <dbReference type="ARBA" id="ARBA00022737"/>
    </source>
</evidence>
<evidence type="ECO:0000313" key="12">
    <source>
        <dbReference type="EMBL" id="GCB21840.1"/>
    </source>
</evidence>